<dbReference type="Gene3D" id="3.90.226.10">
    <property type="entry name" value="2-enoyl-CoA Hydratase, Chain A, domain 1"/>
    <property type="match status" value="1"/>
</dbReference>
<name>A0A0C9R544_9HYME</name>
<keyword evidence="7" id="KW-0576">Peroxisome</keyword>
<dbReference type="InterPro" id="IPR014748">
    <property type="entry name" value="Enoyl-CoA_hydra_C"/>
</dbReference>
<comment type="catalytic activity">
    <reaction evidence="10">
        <text>(3E,5Z,8Z,11Z,14Z)-eicosapentaenoyl-CoA = (2E,4E,8Z,11Z,14Z)-eicosapentaenoyl-CoA</text>
        <dbReference type="Rhea" id="RHEA:45224"/>
        <dbReference type="ChEBI" id="CHEBI:85090"/>
        <dbReference type="ChEBI" id="CHEBI:85091"/>
    </reaction>
</comment>
<reference evidence="13" key="1">
    <citation type="submission" date="2015-01" db="EMBL/GenBank/DDBJ databases">
        <title>Transcriptome Assembly of Fopius arisanus.</title>
        <authorList>
            <person name="Geib S."/>
        </authorList>
    </citation>
    <scope>NUCLEOTIDE SEQUENCE</scope>
</reference>
<dbReference type="RefSeq" id="XP_011302760.1">
    <property type="nucleotide sequence ID" value="XM_011304458.1"/>
</dbReference>
<dbReference type="Proteomes" id="UP000694866">
    <property type="component" value="Unplaced"/>
</dbReference>
<comment type="pathway">
    <text evidence="2">Lipid metabolism; fatty acid beta-oxidation.</text>
</comment>
<comment type="similarity">
    <text evidence="3">Belongs to the enoyl-CoA hydratase/isomerase family.</text>
</comment>
<accession>A0A9R1T504</accession>
<keyword evidence="6" id="KW-0443">Lipid metabolism</keyword>
<evidence type="ECO:0000256" key="10">
    <source>
        <dbReference type="ARBA" id="ARBA00052809"/>
    </source>
</evidence>
<protein>
    <recommendedName>
        <fullName evidence="12">Delta(3,5)-Delta(2,4)-dienoyl-CoA isomerase, mitochondrial</fullName>
    </recommendedName>
</protein>
<comment type="subcellular location">
    <subcellularLocation>
        <location evidence="1">Peroxisome</location>
    </subcellularLocation>
</comment>
<evidence type="ECO:0000313" key="14">
    <source>
        <dbReference type="Proteomes" id="UP000694866"/>
    </source>
</evidence>
<dbReference type="InterPro" id="IPR029045">
    <property type="entry name" value="ClpP/crotonase-like_dom_sf"/>
</dbReference>
<evidence type="ECO:0000256" key="2">
    <source>
        <dbReference type="ARBA" id="ARBA00005005"/>
    </source>
</evidence>
<dbReference type="FunFam" id="3.90.226.10:FF:000024">
    <property type="entry name" value="Delta3,5-delta2,4-dienoyl-CoA isomerase"/>
    <property type="match status" value="1"/>
</dbReference>
<dbReference type="GO" id="GO:0005777">
    <property type="term" value="C:peroxisome"/>
    <property type="evidence" value="ECO:0007669"/>
    <property type="project" value="UniProtKB-SubCell"/>
</dbReference>
<keyword evidence="8 15" id="KW-0413">Isomerase</keyword>
<dbReference type="AlphaFoldDB" id="A0A0C9R544"/>
<gene>
    <name evidence="13" type="primary">Ech1_0</name>
    <name evidence="15" type="synonym">LOC105266356</name>
    <name evidence="13" type="ORF">g.42537</name>
</gene>
<dbReference type="GO" id="GO:0006635">
    <property type="term" value="P:fatty acid beta-oxidation"/>
    <property type="evidence" value="ECO:0007669"/>
    <property type="project" value="UniProtKB-UniPathway"/>
</dbReference>
<dbReference type="OrthoDB" id="14970at2759"/>
<dbReference type="GO" id="GO:0005739">
    <property type="term" value="C:mitochondrion"/>
    <property type="evidence" value="ECO:0007669"/>
    <property type="project" value="TreeGrafter"/>
</dbReference>
<accession>A0A0C9R544</accession>
<evidence type="ECO:0000256" key="9">
    <source>
        <dbReference type="ARBA" id="ARBA00051408"/>
    </source>
</evidence>
<comment type="function">
    <text evidence="11">Isomerization of 3-trans,5-cis-dienoyl-CoA to 2-trans,4-trans-dienoyl-CoA.</text>
</comment>
<dbReference type="PANTHER" id="PTHR43149:SF1">
    <property type="entry name" value="DELTA(3,5)-DELTA(2,4)-DIENOYL-COA ISOMERASE, MITOCHONDRIAL"/>
    <property type="match status" value="1"/>
</dbReference>
<dbReference type="SUPFAM" id="SSF52096">
    <property type="entry name" value="ClpP/crotonase"/>
    <property type="match status" value="1"/>
</dbReference>
<evidence type="ECO:0000256" key="3">
    <source>
        <dbReference type="ARBA" id="ARBA00005254"/>
    </source>
</evidence>
<dbReference type="PANTHER" id="PTHR43149">
    <property type="entry name" value="ENOYL-COA HYDRATASE"/>
    <property type="match status" value="1"/>
</dbReference>
<evidence type="ECO:0000256" key="7">
    <source>
        <dbReference type="ARBA" id="ARBA00023140"/>
    </source>
</evidence>
<keyword evidence="4" id="KW-0276">Fatty acid metabolism</keyword>
<dbReference type="CDD" id="cd06558">
    <property type="entry name" value="crotonase-like"/>
    <property type="match status" value="1"/>
</dbReference>
<dbReference type="Gene3D" id="1.10.12.10">
    <property type="entry name" value="Lyase 2-enoyl-coa Hydratase, Chain A, domain 2"/>
    <property type="match status" value="1"/>
</dbReference>
<evidence type="ECO:0000256" key="12">
    <source>
        <dbReference type="ARBA" id="ARBA00071021"/>
    </source>
</evidence>
<proteinExistence type="inferred from homology"/>
<evidence type="ECO:0000256" key="5">
    <source>
        <dbReference type="ARBA" id="ARBA00022990"/>
    </source>
</evidence>
<dbReference type="GeneID" id="105266356"/>
<dbReference type="UniPathway" id="UPA00659"/>
<keyword evidence="5" id="KW-0007">Acetylation</keyword>
<dbReference type="GO" id="GO:0051750">
    <property type="term" value="F:delta(3,5)-delta(2,4)-dienoyl-CoA isomerase activity"/>
    <property type="evidence" value="ECO:0007669"/>
    <property type="project" value="TreeGrafter"/>
</dbReference>
<comment type="catalytic activity">
    <reaction evidence="9">
        <text>(3E,5Z)-octadienoyl-CoA = (2E,4E)-octadienoyl-CoA</text>
        <dbReference type="Rhea" id="RHEA:45244"/>
        <dbReference type="ChEBI" id="CHEBI:62243"/>
        <dbReference type="ChEBI" id="CHEBI:85108"/>
    </reaction>
</comment>
<organism evidence="13">
    <name type="scientific">Fopius arisanus</name>
    <dbReference type="NCBI Taxonomy" id="64838"/>
    <lineage>
        <taxon>Eukaryota</taxon>
        <taxon>Metazoa</taxon>
        <taxon>Ecdysozoa</taxon>
        <taxon>Arthropoda</taxon>
        <taxon>Hexapoda</taxon>
        <taxon>Insecta</taxon>
        <taxon>Pterygota</taxon>
        <taxon>Neoptera</taxon>
        <taxon>Endopterygota</taxon>
        <taxon>Hymenoptera</taxon>
        <taxon>Apocrita</taxon>
        <taxon>Ichneumonoidea</taxon>
        <taxon>Braconidae</taxon>
        <taxon>Opiinae</taxon>
        <taxon>Fopius</taxon>
    </lineage>
</organism>
<dbReference type="EMBL" id="GBYB01003080">
    <property type="protein sequence ID" value="JAG72847.1"/>
    <property type="molecule type" value="Transcribed_RNA"/>
</dbReference>
<dbReference type="InterPro" id="IPR001753">
    <property type="entry name" value="Enoyl-CoA_hydra/iso"/>
</dbReference>
<evidence type="ECO:0000256" key="11">
    <source>
        <dbReference type="ARBA" id="ARBA00055786"/>
    </source>
</evidence>
<evidence type="ECO:0000256" key="8">
    <source>
        <dbReference type="ARBA" id="ARBA00023235"/>
    </source>
</evidence>
<evidence type="ECO:0000313" key="15">
    <source>
        <dbReference type="RefSeq" id="XP_011302760.1"/>
    </source>
</evidence>
<keyword evidence="14" id="KW-1185">Reference proteome</keyword>
<dbReference type="Pfam" id="PF00378">
    <property type="entry name" value="ECH_1"/>
    <property type="match status" value="1"/>
</dbReference>
<dbReference type="InterPro" id="IPR045002">
    <property type="entry name" value="Ech1-like"/>
</dbReference>
<reference evidence="15" key="2">
    <citation type="submission" date="2025-04" db="UniProtKB">
        <authorList>
            <consortium name="RefSeq"/>
        </authorList>
    </citation>
    <scope>IDENTIFICATION</scope>
    <source>
        <strain evidence="15">USDA-PBARC FA_bdor</strain>
        <tissue evidence="15">Whole organism</tissue>
    </source>
</reference>
<evidence type="ECO:0000256" key="4">
    <source>
        <dbReference type="ARBA" id="ARBA00022832"/>
    </source>
</evidence>
<dbReference type="KEGG" id="fas:105266356"/>
<evidence type="ECO:0000313" key="13">
    <source>
        <dbReference type="EMBL" id="JAG72847.1"/>
    </source>
</evidence>
<sequence>MLFSALRNWDYNLCSTLINPLCTYYRRMCTLSGIGESLFKVIRSLHNFRNISHMSSFKFDTLSVSRPKEFVYKVQLNRPDKMNSLNNTMWLEIGECFKMIDNDEDCRVVMLTGAGKAFCAGIDLQNAMNMGQQIAQYEDIARKARLVEKRLTQYQDAFLSIEKCRKPIIAAIHGLCIGAALNMICGVDIRYCSKNAWFSLKEVDLGMAADVGALQWLPKIVGSSSLVRELAFTGRKIQAEEALQCGLVSQLFKDDESLWAETLKLAEEISQKSPVAVQNTKKALIYSRDHTVPEGLEYMVNLNQAMLQSEDFIKAAIAIASKGERPIFSKL</sequence>
<evidence type="ECO:0000256" key="6">
    <source>
        <dbReference type="ARBA" id="ARBA00023098"/>
    </source>
</evidence>
<dbReference type="FunFam" id="1.10.12.10:FF:000004">
    <property type="entry name" value="Delta3,5-delta2,4-dienoyl-CoA isomerase"/>
    <property type="match status" value="1"/>
</dbReference>
<evidence type="ECO:0000256" key="1">
    <source>
        <dbReference type="ARBA" id="ARBA00004275"/>
    </source>
</evidence>